<evidence type="ECO:0000313" key="2">
    <source>
        <dbReference type="EMBL" id="OYR28059.1"/>
    </source>
</evidence>
<feature type="transmembrane region" description="Helical" evidence="1">
    <location>
        <begin position="12"/>
        <end position="33"/>
    </location>
</feature>
<evidence type="ECO:0000313" key="3">
    <source>
        <dbReference type="Proteomes" id="UP000216363"/>
    </source>
</evidence>
<dbReference type="AlphaFoldDB" id="A0A256GLU5"/>
<keyword evidence="1" id="KW-1133">Transmembrane helix</keyword>
<keyword evidence="1" id="KW-0812">Transmembrane</keyword>
<gene>
    <name evidence="2" type="ORF">CES86_3057</name>
</gene>
<keyword evidence="1" id="KW-0472">Membrane</keyword>
<protein>
    <submittedName>
        <fullName evidence="2">Uncharacterized protein</fullName>
    </submittedName>
</protein>
<reference evidence="2 3" key="1">
    <citation type="submission" date="2017-07" db="EMBL/GenBank/DDBJ databases">
        <title>Draft genome of Ochrobactrum lupini type strain LUP21.</title>
        <authorList>
            <person name="Krzyzanowska D.M."/>
            <person name="Jafra S."/>
        </authorList>
    </citation>
    <scope>NUCLEOTIDE SEQUENCE [LARGE SCALE GENOMIC DNA]</scope>
    <source>
        <strain evidence="2 3">LUP21</strain>
    </source>
</reference>
<dbReference type="EMBL" id="NNRN01000052">
    <property type="protein sequence ID" value="OYR28059.1"/>
    <property type="molecule type" value="Genomic_DNA"/>
</dbReference>
<evidence type="ECO:0000256" key="1">
    <source>
        <dbReference type="SAM" id="Phobius"/>
    </source>
</evidence>
<accession>A0A256GLU5</accession>
<name>A0A256GLU5_9HYPH</name>
<sequence length="51" mass="5839">MAISVLPVLTYLYVRCAPVLEITIFTTACRFLIQTLRKRINKKAAFAAFYV</sequence>
<proteinExistence type="predicted"/>
<comment type="caution">
    <text evidence="2">The sequence shown here is derived from an EMBL/GenBank/DDBJ whole genome shotgun (WGS) entry which is preliminary data.</text>
</comment>
<dbReference type="Proteomes" id="UP000216363">
    <property type="component" value="Unassembled WGS sequence"/>
</dbReference>
<organism evidence="2 3">
    <name type="scientific">Brucella lupini</name>
    <dbReference type="NCBI Taxonomy" id="255457"/>
    <lineage>
        <taxon>Bacteria</taxon>
        <taxon>Pseudomonadati</taxon>
        <taxon>Pseudomonadota</taxon>
        <taxon>Alphaproteobacteria</taxon>
        <taxon>Hyphomicrobiales</taxon>
        <taxon>Brucellaceae</taxon>
        <taxon>Brucella/Ochrobactrum group</taxon>
        <taxon>Brucella</taxon>
    </lineage>
</organism>